<gene>
    <name evidence="4" type="ORF">DW035_12810</name>
    <name evidence="3" type="ORF">DW204_08395</name>
    <name evidence="2" type="ORF">DW789_03695</name>
    <name evidence="1" type="ORF">DXB87_07065</name>
</gene>
<dbReference type="EMBL" id="QROI01000021">
    <property type="protein sequence ID" value="RHL13393.1"/>
    <property type="molecule type" value="Genomic_DNA"/>
</dbReference>
<evidence type="ECO:0000313" key="8">
    <source>
        <dbReference type="Proteomes" id="UP000284998"/>
    </source>
</evidence>
<evidence type="ECO:0000313" key="7">
    <source>
        <dbReference type="Proteomes" id="UP000284916"/>
    </source>
</evidence>
<dbReference type="EMBL" id="QSJG01000004">
    <property type="protein sequence ID" value="RHD57815.1"/>
    <property type="molecule type" value="Genomic_DNA"/>
</dbReference>
<evidence type="ECO:0000313" key="4">
    <source>
        <dbReference type="EMBL" id="RHL13393.1"/>
    </source>
</evidence>
<evidence type="ECO:0000313" key="5">
    <source>
        <dbReference type="Proteomes" id="UP000260814"/>
    </source>
</evidence>
<proteinExistence type="predicted"/>
<dbReference type="Proteomes" id="UP000284916">
    <property type="component" value="Unassembled WGS sequence"/>
</dbReference>
<comment type="caution">
    <text evidence="1">The sequence shown here is derived from an EMBL/GenBank/DDBJ whole genome shotgun (WGS) entry which is preliminary data.</text>
</comment>
<reference evidence="5 6" key="1">
    <citation type="submission" date="2018-08" db="EMBL/GenBank/DDBJ databases">
        <title>A genome reference for cultivated species of the human gut microbiota.</title>
        <authorList>
            <person name="Zou Y."/>
            <person name="Xue W."/>
            <person name="Luo G."/>
        </authorList>
    </citation>
    <scope>NUCLEOTIDE SEQUENCE [LARGE SCALE GENOMIC DNA]</scope>
    <source>
        <strain evidence="4 7">AF39-11</strain>
        <strain evidence="3 8">AM17-44</strain>
        <strain evidence="2 6">AM31-10</strain>
        <strain evidence="1 5">OM06-2</strain>
    </source>
</reference>
<sequence>MKNHAKVRLLADIQKLFHQKIRIRLHLEILTGNVARILLNRKKDLMKSLYNNVYLQAYFEYKRLEKI</sequence>
<dbReference type="Proteomes" id="UP000260814">
    <property type="component" value="Unassembled WGS sequence"/>
</dbReference>
<evidence type="ECO:0000313" key="3">
    <source>
        <dbReference type="EMBL" id="RHH44448.1"/>
    </source>
</evidence>
<dbReference type="Proteomes" id="UP000284998">
    <property type="component" value="Unassembled WGS sequence"/>
</dbReference>
<dbReference type="EMBL" id="QSTW01000006">
    <property type="protein sequence ID" value="RGM91810.1"/>
    <property type="molecule type" value="Genomic_DNA"/>
</dbReference>
<dbReference type="AlphaFoldDB" id="A0A3E4Z9Q2"/>
<accession>A0A3E4Z9Q2</accession>
<dbReference type="Proteomes" id="UP000284361">
    <property type="component" value="Unassembled WGS sequence"/>
</dbReference>
<organism evidence="1 5">
    <name type="scientific">Phocaeicola plebeius</name>
    <dbReference type="NCBI Taxonomy" id="310297"/>
    <lineage>
        <taxon>Bacteria</taxon>
        <taxon>Pseudomonadati</taxon>
        <taxon>Bacteroidota</taxon>
        <taxon>Bacteroidia</taxon>
        <taxon>Bacteroidales</taxon>
        <taxon>Bacteroidaceae</taxon>
        <taxon>Phocaeicola</taxon>
    </lineage>
</organism>
<evidence type="ECO:0000313" key="2">
    <source>
        <dbReference type="EMBL" id="RHD57815.1"/>
    </source>
</evidence>
<dbReference type="EMBL" id="QRJS01000017">
    <property type="protein sequence ID" value="RHH44448.1"/>
    <property type="molecule type" value="Genomic_DNA"/>
</dbReference>
<evidence type="ECO:0000313" key="6">
    <source>
        <dbReference type="Proteomes" id="UP000284361"/>
    </source>
</evidence>
<evidence type="ECO:0000313" key="1">
    <source>
        <dbReference type="EMBL" id="RGM91810.1"/>
    </source>
</evidence>
<name>A0A3E4Z9Q2_9BACT</name>
<protein>
    <submittedName>
        <fullName evidence="1">Uncharacterized protein</fullName>
    </submittedName>
</protein>